<protein>
    <recommendedName>
        <fullName evidence="7">NADH-quinone oxidoreductase subunit A</fullName>
        <ecNumber evidence="7">7.1.1.-</ecNumber>
    </recommendedName>
    <alternativeName>
        <fullName evidence="7">NADH dehydrogenase I subunit A</fullName>
    </alternativeName>
    <alternativeName>
        <fullName evidence="7">NDH-1 subunit A</fullName>
    </alternativeName>
    <alternativeName>
        <fullName evidence="7">NUO1</fullName>
    </alternativeName>
</protein>
<dbReference type="PANTHER" id="PTHR11058">
    <property type="entry name" value="NADH-UBIQUINONE OXIDOREDUCTASE CHAIN 3"/>
    <property type="match status" value="1"/>
</dbReference>
<comment type="function">
    <text evidence="7">NDH-1 shuttles electrons from NADH, via FMN and iron-sulfur (Fe-S) centers, to quinones in the respiratory chain. The immediate electron acceptor for the enzyme in this species is believed to be a menaquinone. Couples the redox reaction to proton translocation (for every two electrons transferred, four hydrogen ions are translocated across the cytoplasmic membrane), and thus conserves the redox energy in a proton gradient.</text>
</comment>
<keyword evidence="10" id="KW-1185">Reference proteome</keyword>
<comment type="similarity">
    <text evidence="2 7 8">Belongs to the complex I subunit 3 family.</text>
</comment>
<evidence type="ECO:0000256" key="3">
    <source>
        <dbReference type="ARBA" id="ARBA00022448"/>
    </source>
</evidence>
<evidence type="ECO:0000256" key="6">
    <source>
        <dbReference type="ARBA" id="ARBA00023136"/>
    </source>
</evidence>
<dbReference type="AlphaFoldDB" id="A0A8J3G9M4"/>
<keyword evidence="6 7" id="KW-0472">Membrane</keyword>
<gene>
    <name evidence="7 9" type="primary">nuoA</name>
    <name evidence="9" type="ORF">GCM10007390_32890</name>
</gene>
<sequence length="169" mass="18888">MLTDFGIILLFIIAGFALLGVVLGVGRLLRPDNPNPEKNSTYESGEDPVGNANVQFNVRFYVVALIFVLFEVELVFLFPWAVVFGREDLIAQTEGRWGWFALAEMTVFVGILALGLAYAWAKGYLDWVKPKPHVSQFDSPVPSELYEQLNERYAGKAGKGMEEKSNQLP</sequence>
<dbReference type="InterPro" id="IPR038430">
    <property type="entry name" value="NDAH_ubi_oxred_su3_sf"/>
</dbReference>
<dbReference type="GO" id="GO:0030964">
    <property type="term" value="C:NADH dehydrogenase complex"/>
    <property type="evidence" value="ECO:0007669"/>
    <property type="project" value="TreeGrafter"/>
</dbReference>
<dbReference type="GO" id="GO:0048038">
    <property type="term" value="F:quinone binding"/>
    <property type="evidence" value="ECO:0007669"/>
    <property type="project" value="UniProtKB-KW"/>
</dbReference>
<dbReference type="InterPro" id="IPR023043">
    <property type="entry name" value="NAD(P)H_OxRDtase_bac/plastid"/>
</dbReference>
<feature type="transmembrane region" description="Helical" evidence="7">
    <location>
        <begin position="60"/>
        <end position="85"/>
    </location>
</feature>
<dbReference type="GO" id="GO:0005886">
    <property type="term" value="C:plasma membrane"/>
    <property type="evidence" value="ECO:0007669"/>
    <property type="project" value="UniProtKB-SubCell"/>
</dbReference>
<organism evidence="9 10">
    <name type="scientific">Persicitalea jodogahamensis</name>
    <dbReference type="NCBI Taxonomy" id="402147"/>
    <lineage>
        <taxon>Bacteria</taxon>
        <taxon>Pseudomonadati</taxon>
        <taxon>Bacteroidota</taxon>
        <taxon>Cytophagia</taxon>
        <taxon>Cytophagales</taxon>
        <taxon>Spirosomataceae</taxon>
        <taxon>Persicitalea</taxon>
    </lineage>
</organism>
<accession>A0A8J3G9M4</accession>
<dbReference type="Gene3D" id="1.20.58.1610">
    <property type="entry name" value="NADH:ubiquinone/plastoquinone oxidoreductase, chain 3"/>
    <property type="match status" value="1"/>
</dbReference>
<dbReference type="InterPro" id="IPR000440">
    <property type="entry name" value="NADH_UbQ/plastoQ_OxRdtase_su3"/>
</dbReference>
<dbReference type="EC" id="7.1.1.-" evidence="7"/>
<keyword evidence="3 7" id="KW-0813">Transport</keyword>
<evidence type="ECO:0000256" key="5">
    <source>
        <dbReference type="ARBA" id="ARBA00022989"/>
    </source>
</evidence>
<name>A0A8J3G9M4_9BACT</name>
<proteinExistence type="inferred from homology"/>
<reference evidence="9 10" key="1">
    <citation type="journal article" date="2014" name="Int. J. Syst. Evol. Microbiol.">
        <title>Complete genome sequence of Corynebacterium casei LMG S-19264T (=DSM 44701T), isolated from a smear-ripened cheese.</title>
        <authorList>
            <consortium name="US DOE Joint Genome Institute (JGI-PGF)"/>
            <person name="Walter F."/>
            <person name="Albersmeier A."/>
            <person name="Kalinowski J."/>
            <person name="Ruckert C."/>
        </authorList>
    </citation>
    <scope>NUCLEOTIDE SEQUENCE [LARGE SCALE GENOMIC DNA]</scope>
    <source>
        <strain evidence="9 10">KCTC 12866</strain>
    </source>
</reference>
<keyword evidence="7 8" id="KW-0520">NAD</keyword>
<evidence type="ECO:0000256" key="7">
    <source>
        <dbReference type="HAMAP-Rule" id="MF_01394"/>
    </source>
</evidence>
<evidence type="ECO:0000256" key="4">
    <source>
        <dbReference type="ARBA" id="ARBA00022692"/>
    </source>
</evidence>
<comment type="catalytic activity">
    <reaction evidence="7 8">
        <text>a quinone + NADH + 5 H(+)(in) = a quinol + NAD(+) + 4 H(+)(out)</text>
        <dbReference type="Rhea" id="RHEA:57888"/>
        <dbReference type="ChEBI" id="CHEBI:15378"/>
        <dbReference type="ChEBI" id="CHEBI:24646"/>
        <dbReference type="ChEBI" id="CHEBI:57540"/>
        <dbReference type="ChEBI" id="CHEBI:57945"/>
        <dbReference type="ChEBI" id="CHEBI:132124"/>
    </reaction>
</comment>
<feature type="transmembrane region" description="Helical" evidence="7">
    <location>
        <begin position="6"/>
        <end position="29"/>
    </location>
</feature>
<evidence type="ECO:0000313" key="10">
    <source>
        <dbReference type="Proteomes" id="UP000598271"/>
    </source>
</evidence>
<keyword evidence="4 7" id="KW-0812">Transmembrane</keyword>
<dbReference type="EMBL" id="BMXF01000003">
    <property type="protein sequence ID" value="GHB76386.1"/>
    <property type="molecule type" value="Genomic_DNA"/>
</dbReference>
<evidence type="ECO:0000256" key="1">
    <source>
        <dbReference type="ARBA" id="ARBA00004141"/>
    </source>
</evidence>
<comment type="caution">
    <text evidence="9">The sequence shown here is derived from an EMBL/GenBank/DDBJ whole genome shotgun (WGS) entry which is preliminary data.</text>
</comment>
<comment type="subunit">
    <text evidence="7">NDH-1 is composed of 14 different subunits. Subunits NuoA, H, J, K, L, M, N constitute the membrane sector of the complex.</text>
</comment>
<keyword evidence="5 7" id="KW-1133">Transmembrane helix</keyword>
<evidence type="ECO:0000313" key="9">
    <source>
        <dbReference type="EMBL" id="GHB76386.1"/>
    </source>
</evidence>
<dbReference type="Proteomes" id="UP000598271">
    <property type="component" value="Unassembled WGS sequence"/>
</dbReference>
<dbReference type="GO" id="GO:0008137">
    <property type="term" value="F:NADH dehydrogenase (ubiquinone) activity"/>
    <property type="evidence" value="ECO:0007669"/>
    <property type="project" value="InterPro"/>
</dbReference>
<evidence type="ECO:0000256" key="8">
    <source>
        <dbReference type="RuleBase" id="RU003639"/>
    </source>
</evidence>
<keyword evidence="7 8" id="KW-0874">Quinone</keyword>
<comment type="subcellular location">
    <subcellularLocation>
        <location evidence="7 8">Cell membrane</location>
        <topology evidence="7 8">Multi-pass membrane protein</topology>
    </subcellularLocation>
    <subcellularLocation>
        <location evidence="1">Membrane</location>
        <topology evidence="1">Multi-pass membrane protein</topology>
    </subcellularLocation>
</comment>
<feature type="transmembrane region" description="Helical" evidence="7">
    <location>
        <begin position="97"/>
        <end position="121"/>
    </location>
</feature>
<dbReference type="GO" id="GO:0050136">
    <property type="term" value="F:NADH dehydrogenase (quinone) (non-electrogenic) activity"/>
    <property type="evidence" value="ECO:0007669"/>
    <property type="project" value="UniProtKB-UniRule"/>
</dbReference>
<dbReference type="RefSeq" id="WP_189565609.1">
    <property type="nucleotide sequence ID" value="NZ_BMXF01000003.1"/>
</dbReference>
<keyword evidence="7" id="KW-1003">Cell membrane</keyword>
<keyword evidence="7" id="KW-1278">Translocase</keyword>
<dbReference type="Pfam" id="PF00507">
    <property type="entry name" value="Oxidored_q4"/>
    <property type="match status" value="1"/>
</dbReference>
<dbReference type="HAMAP" id="MF_01394">
    <property type="entry name" value="NDH1_NuoA"/>
    <property type="match status" value="1"/>
</dbReference>
<evidence type="ECO:0000256" key="2">
    <source>
        <dbReference type="ARBA" id="ARBA00008472"/>
    </source>
</evidence>
<dbReference type="PANTHER" id="PTHR11058:SF9">
    <property type="entry name" value="NADH-UBIQUINONE OXIDOREDUCTASE CHAIN 3"/>
    <property type="match status" value="1"/>
</dbReference>